<proteinExistence type="predicted"/>
<reference evidence="8" key="1">
    <citation type="submission" date="2020-07" db="EMBL/GenBank/DDBJ databases">
        <title>Genome sequence and genetic diversity analysis of an under-domesticated orphan crop, white fonio (Digitaria exilis).</title>
        <authorList>
            <person name="Bennetzen J.L."/>
            <person name="Chen S."/>
            <person name="Ma X."/>
            <person name="Wang X."/>
            <person name="Yssel A.E.J."/>
            <person name="Chaluvadi S.R."/>
            <person name="Johnson M."/>
            <person name="Gangashetty P."/>
            <person name="Hamidou F."/>
            <person name="Sanogo M.D."/>
            <person name="Zwaenepoel A."/>
            <person name="Wallace J."/>
            <person name="Van De Peer Y."/>
            <person name="Van Deynze A."/>
        </authorList>
    </citation>
    <scope>NUCLEOTIDE SEQUENCE</scope>
    <source>
        <tissue evidence="8">Leaves</tissue>
    </source>
</reference>
<feature type="compositionally biased region" description="Basic and acidic residues" evidence="6">
    <location>
        <begin position="782"/>
        <end position="806"/>
    </location>
</feature>
<feature type="compositionally biased region" description="Basic and acidic residues" evidence="6">
    <location>
        <begin position="829"/>
        <end position="851"/>
    </location>
</feature>
<dbReference type="GO" id="GO:0000166">
    <property type="term" value="F:nucleotide binding"/>
    <property type="evidence" value="ECO:0007669"/>
    <property type="project" value="InterPro"/>
</dbReference>
<dbReference type="PANTHER" id="PTHR12124">
    <property type="entry name" value="POLYMYOSITIS/SCLERODERMA AUTOANTIGEN-RELATED"/>
    <property type="match status" value="1"/>
</dbReference>
<dbReference type="GO" id="GO:0071038">
    <property type="term" value="P:TRAMP-dependent tRNA surveillance pathway"/>
    <property type="evidence" value="ECO:0007669"/>
    <property type="project" value="TreeGrafter"/>
</dbReference>
<dbReference type="Gene3D" id="1.10.150.80">
    <property type="entry name" value="HRDC domain"/>
    <property type="match status" value="1"/>
</dbReference>
<dbReference type="GO" id="GO:0071035">
    <property type="term" value="P:nuclear polyadenylation-dependent rRNA catabolic process"/>
    <property type="evidence" value="ECO:0007669"/>
    <property type="project" value="TreeGrafter"/>
</dbReference>
<gene>
    <name evidence="8" type="ORF">HU200_022046</name>
</gene>
<dbReference type="PROSITE" id="PS50967">
    <property type="entry name" value="HRDC"/>
    <property type="match status" value="1"/>
</dbReference>
<dbReference type="GO" id="GO:0071040">
    <property type="term" value="P:nuclear polyadenylation-dependent antisense transcript catabolic process"/>
    <property type="evidence" value="ECO:0007669"/>
    <property type="project" value="TreeGrafter"/>
</dbReference>
<dbReference type="FunFam" id="3.30.420.10:FF:000065">
    <property type="entry name" value="Protein RRP6-like 2 isoform A"/>
    <property type="match status" value="1"/>
</dbReference>
<feature type="region of interest" description="Disordered" evidence="6">
    <location>
        <begin position="706"/>
        <end position="809"/>
    </location>
</feature>
<evidence type="ECO:0000256" key="4">
    <source>
        <dbReference type="ARBA" id="ARBA00022839"/>
    </source>
</evidence>
<keyword evidence="4" id="KW-0269">Exonuclease</keyword>
<dbReference type="Pfam" id="PF00570">
    <property type="entry name" value="HRDC"/>
    <property type="match status" value="1"/>
</dbReference>
<dbReference type="InterPro" id="IPR049559">
    <property type="entry name" value="Rrp6p-like_exo"/>
</dbReference>
<keyword evidence="3" id="KW-0378">Hydrolase</keyword>
<dbReference type="Proteomes" id="UP000636709">
    <property type="component" value="Unassembled WGS sequence"/>
</dbReference>
<dbReference type="GO" id="GO:0071037">
    <property type="term" value="P:nuclear polyadenylation-dependent snRNA catabolic process"/>
    <property type="evidence" value="ECO:0007669"/>
    <property type="project" value="TreeGrafter"/>
</dbReference>
<dbReference type="InterPro" id="IPR045092">
    <property type="entry name" value="Rrp6-like"/>
</dbReference>
<keyword evidence="9" id="KW-1185">Reference proteome</keyword>
<dbReference type="FunFam" id="1.10.150.80:FF:000001">
    <property type="entry name" value="Putative exosome component 10"/>
    <property type="match status" value="1"/>
</dbReference>
<dbReference type="InterPro" id="IPR002121">
    <property type="entry name" value="HRDC_dom"/>
</dbReference>
<dbReference type="GO" id="GO:0071044">
    <property type="term" value="P:histone mRNA catabolic process"/>
    <property type="evidence" value="ECO:0007669"/>
    <property type="project" value="TreeGrafter"/>
</dbReference>
<dbReference type="CDD" id="cd06147">
    <property type="entry name" value="Rrp6p_like_exo"/>
    <property type="match status" value="1"/>
</dbReference>
<accession>A0A835C4Y2</accession>
<keyword evidence="5" id="KW-0539">Nucleus</keyword>
<feature type="compositionally biased region" description="Basic and acidic residues" evidence="6">
    <location>
        <begin position="721"/>
        <end position="731"/>
    </location>
</feature>
<evidence type="ECO:0000313" key="8">
    <source>
        <dbReference type="EMBL" id="KAF8722909.1"/>
    </source>
</evidence>
<evidence type="ECO:0000256" key="3">
    <source>
        <dbReference type="ARBA" id="ARBA00022801"/>
    </source>
</evidence>
<evidence type="ECO:0000256" key="5">
    <source>
        <dbReference type="ARBA" id="ARBA00023242"/>
    </source>
</evidence>
<feature type="region of interest" description="Disordered" evidence="6">
    <location>
        <begin position="824"/>
        <end position="885"/>
    </location>
</feature>
<feature type="domain" description="HRDC" evidence="7">
    <location>
        <begin position="462"/>
        <end position="542"/>
    </location>
</feature>
<dbReference type="GO" id="GO:0080188">
    <property type="term" value="P:gene silencing by siRNA-directed DNA methylation"/>
    <property type="evidence" value="ECO:0007669"/>
    <property type="project" value="UniProtKB-ARBA"/>
</dbReference>
<dbReference type="PANTHER" id="PTHR12124:SF47">
    <property type="entry name" value="EXOSOME COMPONENT 10"/>
    <property type="match status" value="1"/>
</dbReference>
<dbReference type="InterPro" id="IPR002562">
    <property type="entry name" value="3'-5'_exonuclease_dom"/>
</dbReference>
<evidence type="ECO:0000256" key="1">
    <source>
        <dbReference type="ARBA" id="ARBA00004123"/>
    </source>
</evidence>
<name>A0A835C4Y2_9POAL</name>
<dbReference type="SUPFAM" id="SSF53098">
    <property type="entry name" value="Ribonuclease H-like"/>
    <property type="match status" value="1"/>
</dbReference>
<dbReference type="GO" id="GO:0000176">
    <property type="term" value="C:nuclear exosome (RNase complex)"/>
    <property type="evidence" value="ECO:0007669"/>
    <property type="project" value="TreeGrafter"/>
</dbReference>
<dbReference type="GO" id="GO:0000175">
    <property type="term" value="F:3'-5'-RNA exonuclease activity"/>
    <property type="evidence" value="ECO:0007669"/>
    <property type="project" value="InterPro"/>
</dbReference>
<dbReference type="GO" id="GO:0003727">
    <property type="term" value="F:single-stranded RNA binding"/>
    <property type="evidence" value="ECO:0007669"/>
    <property type="project" value="TreeGrafter"/>
</dbReference>
<feature type="region of interest" description="Disordered" evidence="6">
    <location>
        <begin position="1"/>
        <end position="23"/>
    </location>
</feature>
<dbReference type="InterPro" id="IPR044876">
    <property type="entry name" value="HRDC_dom_sf"/>
</dbReference>
<feature type="region of interest" description="Disordered" evidence="6">
    <location>
        <begin position="668"/>
        <end position="692"/>
    </location>
</feature>
<dbReference type="GO" id="GO:0071051">
    <property type="term" value="P:poly(A)-dependent snoRNA 3'-end processing"/>
    <property type="evidence" value="ECO:0007669"/>
    <property type="project" value="TreeGrafter"/>
</dbReference>
<evidence type="ECO:0000259" key="7">
    <source>
        <dbReference type="PROSITE" id="PS50967"/>
    </source>
</evidence>
<dbReference type="SUPFAM" id="SSF47819">
    <property type="entry name" value="HRDC-like"/>
    <property type="match status" value="1"/>
</dbReference>
<dbReference type="GO" id="GO:0071039">
    <property type="term" value="P:nuclear polyadenylation-dependent CUT catabolic process"/>
    <property type="evidence" value="ECO:0007669"/>
    <property type="project" value="TreeGrafter"/>
</dbReference>
<dbReference type="InterPro" id="IPR010997">
    <property type="entry name" value="HRDC-like_sf"/>
</dbReference>
<protein>
    <recommendedName>
        <fullName evidence="7">HRDC domain-containing protein</fullName>
    </recommendedName>
</protein>
<dbReference type="InterPro" id="IPR012337">
    <property type="entry name" value="RNaseH-like_sf"/>
</dbReference>
<dbReference type="GO" id="GO:0071036">
    <property type="term" value="P:nuclear polyadenylation-dependent snoRNA catabolic process"/>
    <property type="evidence" value="ECO:0007669"/>
    <property type="project" value="TreeGrafter"/>
</dbReference>
<keyword evidence="2" id="KW-0540">Nuclease</keyword>
<dbReference type="GO" id="GO:0005730">
    <property type="term" value="C:nucleolus"/>
    <property type="evidence" value="ECO:0007669"/>
    <property type="project" value="TreeGrafter"/>
</dbReference>
<dbReference type="InterPro" id="IPR036397">
    <property type="entry name" value="RNaseH_sf"/>
</dbReference>
<dbReference type="AlphaFoldDB" id="A0A835C4Y2"/>
<dbReference type="Gene3D" id="3.30.420.10">
    <property type="entry name" value="Ribonuclease H-like superfamily/Ribonuclease H"/>
    <property type="match status" value="1"/>
</dbReference>
<sequence length="885" mass="97607">MEGDEASAPPWAQNKSAAAIDSSSAPLAAAAARLSSRSRALPSSRDFHFYNNFAAFKSPVGAAAAKADASLGVLGAAPLLPTRQQPFPGGGDLDDAHDWLVALNDDLLERFGASMDEFKALREKEEASGRRAAPDAGDGFQTVYGKKKKKVGDGEEGVGRAEAFGASSSVKMAKDKAPAPGTKAKDVYRIVVDNSSKPFEHVLLERSEDGTRAVHPLDKVPIEQLIDRNVPDSEPVKPPALGDTPFTFVEDLKTLELLATKLKNSTEFAVDLEHNHYRSFQGLTCLMQISTRTEDFIVDTLKLRKYLGDYLREFFRDPTKRKVMHGAGRDIIWLQRDFSIYVCNLFDTGQASKVLQMDRNSLEHLLHHFCGVTANKEYQAADWRLRPLPDEMIKYAREDTHYLLYIYDLMRLRLVKESSGDSDLLLEVCKRSNEICLQLYEKEQLTDSSYLHIHGLKENELNARQLSVLSSLYRWRDGIARAEDESTGYILPNKNLLEIAKEMPVTSGKLKRMFKSRNSFLDFHLSTIISVIRDAISASGAFENIAEQLKKGKLEELTAANAKNSSEDTEMIPAVDVDNNEDPSDGSAVVSTVITNVGTASPCMGTVTSEASFGSMHLEDSAPEKKDTGTLSGLTGLADKEILSNGQQQVARATVQVSKKTTAFGALFGKPAGGRRPNLFPGSSNDQGKSKVDKITSSVVLPFHNFSGSVKPPTGSFPPKEPVHCEPEGIQHGDPACQLEDVIQLDTETDDPQPAKSRNDDEHQEPEGMEMSKPPSDVPSDTEQRFRSLNEERNVHQNQKTPKEPEFSFPVVPFDYAEARKNLVSGEPKAVKEKDDAVARPINKDSGDKQRTSNKPGVGENEGNFQHPRRRQAFPPSGNRNFTYH</sequence>
<dbReference type="OrthoDB" id="2250022at2759"/>
<dbReference type="SMART" id="SM00474">
    <property type="entry name" value="35EXOc"/>
    <property type="match status" value="1"/>
</dbReference>
<evidence type="ECO:0000313" key="9">
    <source>
        <dbReference type="Proteomes" id="UP000636709"/>
    </source>
</evidence>
<evidence type="ECO:0000256" key="2">
    <source>
        <dbReference type="ARBA" id="ARBA00022722"/>
    </source>
</evidence>
<organism evidence="8 9">
    <name type="scientific">Digitaria exilis</name>
    <dbReference type="NCBI Taxonomy" id="1010633"/>
    <lineage>
        <taxon>Eukaryota</taxon>
        <taxon>Viridiplantae</taxon>
        <taxon>Streptophyta</taxon>
        <taxon>Embryophyta</taxon>
        <taxon>Tracheophyta</taxon>
        <taxon>Spermatophyta</taxon>
        <taxon>Magnoliopsida</taxon>
        <taxon>Liliopsida</taxon>
        <taxon>Poales</taxon>
        <taxon>Poaceae</taxon>
        <taxon>PACMAD clade</taxon>
        <taxon>Panicoideae</taxon>
        <taxon>Panicodae</taxon>
        <taxon>Paniceae</taxon>
        <taxon>Anthephorinae</taxon>
        <taxon>Digitaria</taxon>
    </lineage>
</organism>
<dbReference type="Pfam" id="PF01612">
    <property type="entry name" value="DNA_pol_A_exo1"/>
    <property type="match status" value="1"/>
</dbReference>
<dbReference type="GO" id="GO:0000467">
    <property type="term" value="P:exonucleolytic trimming to generate mature 3'-end of 5.8S rRNA from tricistronic rRNA transcript (SSU-rRNA, 5.8S rRNA, LSU-rRNA)"/>
    <property type="evidence" value="ECO:0007669"/>
    <property type="project" value="InterPro"/>
</dbReference>
<comment type="subcellular location">
    <subcellularLocation>
        <location evidence="1">Nucleus</location>
    </subcellularLocation>
</comment>
<comment type="caution">
    <text evidence="8">The sequence shown here is derived from an EMBL/GenBank/DDBJ whole genome shotgun (WGS) entry which is preliminary data.</text>
</comment>
<evidence type="ECO:0000256" key="6">
    <source>
        <dbReference type="SAM" id="MobiDB-lite"/>
    </source>
</evidence>
<dbReference type="SMART" id="SM00341">
    <property type="entry name" value="HRDC"/>
    <property type="match status" value="1"/>
</dbReference>
<dbReference type="EMBL" id="JACEFO010001669">
    <property type="protein sequence ID" value="KAF8722909.1"/>
    <property type="molecule type" value="Genomic_DNA"/>
</dbReference>